<dbReference type="EMBL" id="JXTB01000096">
    <property type="protein sequence ID" value="PON64435.1"/>
    <property type="molecule type" value="Genomic_DNA"/>
</dbReference>
<gene>
    <name evidence="1" type="ORF">PanWU01x14_125040</name>
</gene>
<accession>A0A2P5CTS3</accession>
<proteinExistence type="predicted"/>
<keyword evidence="2" id="KW-1185">Reference proteome</keyword>
<comment type="caution">
    <text evidence="1">The sequence shown here is derived from an EMBL/GenBank/DDBJ whole genome shotgun (WGS) entry which is preliminary data.</text>
</comment>
<sequence>YHPGKANVVADALSRKPCGTLAALVFEDWRNSVAIGDYNLQYFKNEKAACLSNIVISPSLL</sequence>
<dbReference type="Proteomes" id="UP000237105">
    <property type="component" value="Unassembled WGS sequence"/>
</dbReference>
<protein>
    <submittedName>
        <fullName evidence="1">Uncharacterized protein</fullName>
    </submittedName>
</protein>
<reference evidence="2" key="1">
    <citation type="submission" date="2016-06" db="EMBL/GenBank/DDBJ databases">
        <title>Parallel loss of symbiosis genes in relatives of nitrogen-fixing non-legume Parasponia.</title>
        <authorList>
            <person name="Van Velzen R."/>
            <person name="Holmer R."/>
            <person name="Bu F."/>
            <person name="Rutten L."/>
            <person name="Van Zeijl A."/>
            <person name="Liu W."/>
            <person name="Santuari L."/>
            <person name="Cao Q."/>
            <person name="Sharma T."/>
            <person name="Shen D."/>
            <person name="Roswanjaya Y."/>
            <person name="Wardhani T."/>
            <person name="Kalhor M.S."/>
            <person name="Jansen J."/>
            <person name="Van den Hoogen J."/>
            <person name="Gungor B."/>
            <person name="Hartog M."/>
            <person name="Hontelez J."/>
            <person name="Verver J."/>
            <person name="Yang W.-C."/>
            <person name="Schijlen E."/>
            <person name="Repin R."/>
            <person name="Schilthuizen M."/>
            <person name="Schranz E."/>
            <person name="Heidstra R."/>
            <person name="Miyata K."/>
            <person name="Fedorova E."/>
            <person name="Kohlen W."/>
            <person name="Bisseling T."/>
            <person name="Smit S."/>
            <person name="Geurts R."/>
        </authorList>
    </citation>
    <scope>NUCLEOTIDE SEQUENCE [LARGE SCALE GENOMIC DNA]</scope>
    <source>
        <strain evidence="2">cv. WU1-14</strain>
    </source>
</reference>
<name>A0A2P5CTS3_PARAD</name>
<organism evidence="1 2">
    <name type="scientific">Parasponia andersonii</name>
    <name type="common">Sponia andersonii</name>
    <dbReference type="NCBI Taxonomy" id="3476"/>
    <lineage>
        <taxon>Eukaryota</taxon>
        <taxon>Viridiplantae</taxon>
        <taxon>Streptophyta</taxon>
        <taxon>Embryophyta</taxon>
        <taxon>Tracheophyta</taxon>
        <taxon>Spermatophyta</taxon>
        <taxon>Magnoliopsida</taxon>
        <taxon>eudicotyledons</taxon>
        <taxon>Gunneridae</taxon>
        <taxon>Pentapetalae</taxon>
        <taxon>rosids</taxon>
        <taxon>fabids</taxon>
        <taxon>Rosales</taxon>
        <taxon>Cannabaceae</taxon>
        <taxon>Parasponia</taxon>
    </lineage>
</organism>
<dbReference type="AlphaFoldDB" id="A0A2P5CTS3"/>
<feature type="non-terminal residue" evidence="1">
    <location>
        <position position="1"/>
    </location>
</feature>
<dbReference type="OrthoDB" id="1938712at2759"/>
<evidence type="ECO:0000313" key="2">
    <source>
        <dbReference type="Proteomes" id="UP000237105"/>
    </source>
</evidence>
<evidence type="ECO:0000313" key="1">
    <source>
        <dbReference type="EMBL" id="PON64435.1"/>
    </source>
</evidence>